<comment type="caution">
    <text evidence="10">The sequence shown here is derived from an EMBL/GenBank/DDBJ whole genome shotgun (WGS) entry which is preliminary data.</text>
</comment>
<dbReference type="RefSeq" id="WP_208338704.1">
    <property type="nucleotide sequence ID" value="NZ_CAWQFN010000191.1"/>
</dbReference>
<evidence type="ECO:0000256" key="7">
    <source>
        <dbReference type="SAM" id="Coils"/>
    </source>
</evidence>
<dbReference type="PRINTS" id="PR00344">
    <property type="entry name" value="BCTRLSENSOR"/>
</dbReference>
<dbReference type="SMART" id="SM00387">
    <property type="entry name" value="HATPase_c"/>
    <property type="match status" value="1"/>
</dbReference>
<protein>
    <recommendedName>
        <fullName evidence="3">histidine kinase</fullName>
        <ecNumber evidence="3">2.7.13.3</ecNumber>
    </recommendedName>
</protein>
<dbReference type="PANTHER" id="PTHR43065">
    <property type="entry name" value="SENSOR HISTIDINE KINASE"/>
    <property type="match status" value="1"/>
</dbReference>
<sequence length="934" mass="105406">MKFTHDPSGWQQTFAQEGLLHRITNRIRQSLELQEILESTVAEVRSFLGTARVKVYRFEADESGQVIAESIDNERLPSLLGLHFPADDIPPYAREIFLKARQRSIVDVTSGQIGISMLENPETSTSPTTDIYYRAVDPCHIEYLKAMGVQSSLVVPILSQDQNNIKQESRQGNGASSLQEARCDEQSCAQGFRVLSRPHLWGLLVSHHTEPRTILQQELRIVQHVVDQVSIAIAQSQLFSDARAEKEREATINQVTSLLHTLPSIQLQPALEATIAALKGAGGRLYIQETSELYTWGDQPIPPHNFENSLIEQHPVWKSWVDKQLKRKLSGQNDNVWAINDLYKEPEWRVLSLAFESTRIRGILVTPLLYRQDFIGFLTIFRTEIDTEILWAGQRDRNPNQLVTQISFATWREQKKGQAPRWEPEDFTLAQALSHQFSSAIKQQQMYRQLKVLNHSLESQVKQQTVELQKSLQLAHVVRHVTNQISSTLDLSTILQTIVREVRELLNTDRVLLYHLLNNFDGEVVVEQVQGNWSSVLGMKAPPECFPDEYNLLYFRGRIRVINNVSAASLSPCHQDFLQELQVQANMIVPINMGTQLWGLLIAHECKGPREWQDTEIELLQQLADQAAIAIQQAQLYEQSRTAEAQATAKALQLEQTLLELQKAQTQLVQTEKMSSLGQLVAGLAHEINNPINFISGNVSHAIQSTEGLLELLHLYQLHFPNANQEINSKAQEIDFEFLAYDLPKIMSSMQAGADRIRSLVLSLRSFSRLDQAEMKPVDLHEGIDNTLLLLQHRLTAKPDSPGIEVIKDYGDLPVIECFAGQMNQVFMNILTNAIDALTNEEGFVSSAKIWISTKIVPDKSRILIRFADNGSGMTETTKKRIFDPFFTTKPVGKGTGLGLAISYQIVVENHGGRINCISEPGNGTEFQIEIPVI</sequence>
<evidence type="ECO:0000256" key="4">
    <source>
        <dbReference type="ARBA" id="ARBA00022553"/>
    </source>
</evidence>
<keyword evidence="7" id="KW-0175">Coiled coil</keyword>
<evidence type="ECO:0000259" key="8">
    <source>
        <dbReference type="PROSITE" id="PS50046"/>
    </source>
</evidence>
<dbReference type="Gene3D" id="3.30.565.10">
    <property type="entry name" value="Histidine kinase-like ATPase, C-terminal domain"/>
    <property type="match status" value="1"/>
</dbReference>
<comment type="similarity">
    <text evidence="2">In the N-terminal section; belongs to the phytochrome family.</text>
</comment>
<evidence type="ECO:0000256" key="1">
    <source>
        <dbReference type="ARBA" id="ARBA00000085"/>
    </source>
</evidence>
<dbReference type="PROSITE" id="PS50109">
    <property type="entry name" value="HIS_KIN"/>
    <property type="match status" value="1"/>
</dbReference>
<evidence type="ECO:0000313" key="11">
    <source>
        <dbReference type="Proteomes" id="UP000667802"/>
    </source>
</evidence>
<dbReference type="EC" id="2.7.13.3" evidence="3"/>
<organism evidence="10 11">
    <name type="scientific">Aetokthonos hydrillicola Thurmond2011</name>
    <dbReference type="NCBI Taxonomy" id="2712845"/>
    <lineage>
        <taxon>Bacteria</taxon>
        <taxon>Bacillati</taxon>
        <taxon>Cyanobacteriota</taxon>
        <taxon>Cyanophyceae</taxon>
        <taxon>Nostocales</taxon>
        <taxon>Hapalosiphonaceae</taxon>
        <taxon>Aetokthonos</taxon>
    </lineage>
</organism>
<feature type="coiled-coil region" evidence="7">
    <location>
        <begin position="620"/>
        <end position="674"/>
    </location>
</feature>
<dbReference type="InterPro" id="IPR003594">
    <property type="entry name" value="HATPase_dom"/>
</dbReference>
<dbReference type="InterPro" id="IPR029016">
    <property type="entry name" value="GAF-like_dom_sf"/>
</dbReference>
<dbReference type="InterPro" id="IPR013515">
    <property type="entry name" value="Phytochrome_cen-reg"/>
</dbReference>
<evidence type="ECO:0000256" key="6">
    <source>
        <dbReference type="ARBA" id="ARBA00023012"/>
    </source>
</evidence>
<proteinExistence type="inferred from homology"/>
<gene>
    <name evidence="10" type="ORF">G7B40_011325</name>
</gene>
<name>A0AAP5I8H0_9CYAN</name>
<keyword evidence="11" id="KW-1185">Reference proteome</keyword>
<dbReference type="InterPro" id="IPR003661">
    <property type="entry name" value="HisK_dim/P_dom"/>
</dbReference>
<evidence type="ECO:0000259" key="9">
    <source>
        <dbReference type="PROSITE" id="PS50109"/>
    </source>
</evidence>
<dbReference type="Pfam" id="PF01590">
    <property type="entry name" value="GAF"/>
    <property type="match status" value="2"/>
</dbReference>
<dbReference type="GO" id="GO:0000155">
    <property type="term" value="F:phosphorelay sensor kinase activity"/>
    <property type="evidence" value="ECO:0007669"/>
    <property type="project" value="InterPro"/>
</dbReference>
<dbReference type="CDD" id="cd00082">
    <property type="entry name" value="HisKA"/>
    <property type="match status" value="1"/>
</dbReference>
<dbReference type="GO" id="GO:0006355">
    <property type="term" value="P:regulation of DNA-templated transcription"/>
    <property type="evidence" value="ECO:0007669"/>
    <property type="project" value="InterPro"/>
</dbReference>
<dbReference type="GO" id="GO:0009584">
    <property type="term" value="P:detection of visible light"/>
    <property type="evidence" value="ECO:0007669"/>
    <property type="project" value="InterPro"/>
</dbReference>
<dbReference type="InterPro" id="IPR003018">
    <property type="entry name" value="GAF"/>
</dbReference>
<dbReference type="SMART" id="SM00065">
    <property type="entry name" value="GAF"/>
    <property type="match status" value="3"/>
</dbReference>
<dbReference type="InterPro" id="IPR016132">
    <property type="entry name" value="Phyto_chromo_attachment"/>
</dbReference>
<evidence type="ECO:0000256" key="3">
    <source>
        <dbReference type="ARBA" id="ARBA00012438"/>
    </source>
</evidence>
<dbReference type="Pfam" id="PF02518">
    <property type="entry name" value="HATPase_c"/>
    <property type="match status" value="1"/>
</dbReference>
<feature type="domain" description="Histidine kinase" evidence="9">
    <location>
        <begin position="683"/>
        <end position="934"/>
    </location>
</feature>
<keyword evidence="4" id="KW-0597">Phosphoprotein</keyword>
<keyword evidence="6" id="KW-0902">Two-component regulatory system</keyword>
<dbReference type="PANTHER" id="PTHR43065:SF48">
    <property type="entry name" value="HISTIDINE KINASE"/>
    <property type="match status" value="1"/>
</dbReference>
<dbReference type="Gene3D" id="3.30.450.40">
    <property type="match status" value="3"/>
</dbReference>
<dbReference type="SUPFAM" id="SSF47384">
    <property type="entry name" value="Homodimeric domain of signal transducing histidine kinase"/>
    <property type="match status" value="1"/>
</dbReference>
<accession>A0AAP5I8H0</accession>
<feature type="domain" description="Phytochrome chromophore attachment site" evidence="8">
    <location>
        <begin position="32"/>
        <end position="228"/>
    </location>
</feature>
<keyword evidence="5" id="KW-0808">Transferase</keyword>
<reference evidence="11" key="1">
    <citation type="journal article" date="2021" name="Science">
        <title>Hunting the eagle killer: A cyanobacterial neurotoxin causes vacuolar myelinopathy.</title>
        <authorList>
            <person name="Breinlinger S."/>
            <person name="Phillips T.J."/>
            <person name="Haram B.N."/>
            <person name="Mares J."/>
            <person name="Martinez Yerena J.A."/>
            <person name="Hrouzek P."/>
            <person name="Sobotka R."/>
            <person name="Henderson W.M."/>
            <person name="Schmieder P."/>
            <person name="Williams S.M."/>
            <person name="Lauderdale J.D."/>
            <person name="Wilde H.D."/>
            <person name="Gerrin W."/>
            <person name="Kust A."/>
            <person name="Washington J.W."/>
            <person name="Wagner C."/>
            <person name="Geier B."/>
            <person name="Liebeke M."/>
            <person name="Enke H."/>
            <person name="Niedermeyer T.H.J."/>
            <person name="Wilde S.B."/>
        </authorList>
    </citation>
    <scope>NUCLEOTIDE SEQUENCE [LARGE SCALE GENOMIC DNA]</scope>
    <source>
        <strain evidence="11">Thurmond2011</strain>
    </source>
</reference>
<dbReference type="InterPro" id="IPR036097">
    <property type="entry name" value="HisK_dim/P_sf"/>
</dbReference>
<keyword evidence="5" id="KW-0418">Kinase</keyword>
<feature type="domain" description="Phytochrome chromophore attachment site" evidence="8">
    <location>
        <begin position="490"/>
        <end position="626"/>
    </location>
</feature>
<dbReference type="Proteomes" id="UP000667802">
    <property type="component" value="Unassembled WGS sequence"/>
</dbReference>
<dbReference type="SUPFAM" id="SSF55874">
    <property type="entry name" value="ATPase domain of HSP90 chaperone/DNA topoisomerase II/histidine kinase"/>
    <property type="match status" value="1"/>
</dbReference>
<dbReference type="Gene3D" id="1.10.287.130">
    <property type="match status" value="1"/>
</dbReference>
<dbReference type="InterPro" id="IPR036890">
    <property type="entry name" value="HATPase_C_sf"/>
</dbReference>
<dbReference type="AlphaFoldDB" id="A0AAP5I8H0"/>
<evidence type="ECO:0000256" key="5">
    <source>
        <dbReference type="ARBA" id="ARBA00022777"/>
    </source>
</evidence>
<dbReference type="InterPro" id="IPR005467">
    <property type="entry name" value="His_kinase_dom"/>
</dbReference>
<dbReference type="EMBL" id="JAALHA020000004">
    <property type="protein sequence ID" value="MDR9895153.1"/>
    <property type="molecule type" value="Genomic_DNA"/>
</dbReference>
<dbReference type="InterPro" id="IPR004358">
    <property type="entry name" value="Sig_transdc_His_kin-like_C"/>
</dbReference>
<evidence type="ECO:0000256" key="2">
    <source>
        <dbReference type="ARBA" id="ARBA00006402"/>
    </source>
</evidence>
<dbReference type="SUPFAM" id="SSF55781">
    <property type="entry name" value="GAF domain-like"/>
    <property type="match status" value="3"/>
</dbReference>
<comment type="catalytic activity">
    <reaction evidence="1">
        <text>ATP + protein L-histidine = ADP + protein N-phospho-L-histidine.</text>
        <dbReference type="EC" id="2.7.13.3"/>
    </reaction>
</comment>
<dbReference type="PROSITE" id="PS50046">
    <property type="entry name" value="PHYTOCHROME_2"/>
    <property type="match status" value="2"/>
</dbReference>
<dbReference type="Pfam" id="PF00360">
    <property type="entry name" value="PHY"/>
    <property type="match status" value="1"/>
</dbReference>
<evidence type="ECO:0000313" key="10">
    <source>
        <dbReference type="EMBL" id="MDR9895153.1"/>
    </source>
</evidence>